<dbReference type="EMBL" id="JAWDIP010000003">
    <property type="protein sequence ID" value="MDY0393239.1"/>
    <property type="molecule type" value="Genomic_DNA"/>
</dbReference>
<name>A0ABU5C1Q6_9BACI</name>
<dbReference type="Proteomes" id="UP001281447">
    <property type="component" value="Unassembled WGS sequence"/>
</dbReference>
<feature type="region of interest" description="Disordered" evidence="2">
    <location>
        <begin position="142"/>
        <end position="162"/>
    </location>
</feature>
<keyword evidence="3" id="KW-0282">Flagellum</keyword>
<keyword evidence="4" id="KW-1185">Reference proteome</keyword>
<evidence type="ECO:0000313" key="3">
    <source>
        <dbReference type="EMBL" id="MDY0393239.1"/>
    </source>
</evidence>
<keyword evidence="3" id="KW-0966">Cell projection</keyword>
<evidence type="ECO:0000313" key="4">
    <source>
        <dbReference type="Proteomes" id="UP001281447"/>
    </source>
</evidence>
<dbReference type="RefSeq" id="WP_390357821.1">
    <property type="nucleotide sequence ID" value="NZ_JBHUIZ010000017.1"/>
</dbReference>
<keyword evidence="3" id="KW-0969">Cilium</keyword>
<gene>
    <name evidence="3" type="ORF">RWE15_00850</name>
</gene>
<dbReference type="Pfam" id="PF05130">
    <property type="entry name" value="FlgN"/>
    <property type="match status" value="1"/>
</dbReference>
<protein>
    <submittedName>
        <fullName evidence="3">Flagellar protein FlgN</fullName>
    </submittedName>
</protein>
<sequence>MHIKLIIEDVKQLTVIHQQLYQQSLKKMEAIKSNDTEQLQKMIISEQKLARQLDKIENQRIQNVSKFAKEQQIKNSETALSDILQIVADVNDKQELEQAAISLSESVLHLREQEQLNQELIRQSLKFVDMSLEMLQPSISSMNYGNHQHSASSKKSVFDSKA</sequence>
<keyword evidence="1" id="KW-1005">Bacterial flagellum biogenesis</keyword>
<dbReference type="InterPro" id="IPR007809">
    <property type="entry name" value="FlgN-like"/>
</dbReference>
<proteinExistence type="predicted"/>
<reference evidence="3 4" key="1">
    <citation type="submission" date="2023-10" db="EMBL/GenBank/DDBJ databases">
        <title>Virgibacillus halophilus 5B73C genome.</title>
        <authorList>
            <person name="Miliotis G."/>
            <person name="Sengupta P."/>
            <person name="Hameed A."/>
            <person name="Chuvochina M."/>
            <person name="Mcdonagh F."/>
            <person name="Simpson A.C."/>
            <person name="Singh N.K."/>
            <person name="Rekha P.D."/>
            <person name="Raman K."/>
            <person name="Hugenholtz P."/>
            <person name="Venkateswaran K."/>
        </authorList>
    </citation>
    <scope>NUCLEOTIDE SEQUENCE [LARGE SCALE GENOMIC DNA]</scope>
    <source>
        <strain evidence="3 4">5B73C</strain>
    </source>
</reference>
<evidence type="ECO:0000256" key="2">
    <source>
        <dbReference type="SAM" id="MobiDB-lite"/>
    </source>
</evidence>
<accession>A0ABU5C1Q6</accession>
<organism evidence="3 4">
    <name type="scientific">Tigheibacillus halophilus</name>
    <dbReference type="NCBI Taxonomy" id="361280"/>
    <lineage>
        <taxon>Bacteria</taxon>
        <taxon>Bacillati</taxon>
        <taxon>Bacillota</taxon>
        <taxon>Bacilli</taxon>
        <taxon>Bacillales</taxon>
        <taxon>Bacillaceae</taxon>
        <taxon>Tigheibacillus</taxon>
    </lineage>
</organism>
<evidence type="ECO:0000256" key="1">
    <source>
        <dbReference type="ARBA" id="ARBA00022795"/>
    </source>
</evidence>
<feature type="compositionally biased region" description="Polar residues" evidence="2">
    <location>
        <begin position="142"/>
        <end position="155"/>
    </location>
</feature>
<dbReference type="InterPro" id="IPR036679">
    <property type="entry name" value="FlgN-like_sf"/>
</dbReference>
<comment type="caution">
    <text evidence="3">The sequence shown here is derived from an EMBL/GenBank/DDBJ whole genome shotgun (WGS) entry which is preliminary data.</text>
</comment>
<dbReference type="Gene3D" id="1.20.58.300">
    <property type="entry name" value="FlgN-like"/>
    <property type="match status" value="1"/>
</dbReference>
<dbReference type="SUPFAM" id="SSF140566">
    <property type="entry name" value="FlgN-like"/>
    <property type="match status" value="1"/>
</dbReference>